<keyword evidence="2" id="KW-1185">Reference proteome</keyword>
<reference evidence="1 2" key="1">
    <citation type="journal article" date="2022" name="Plant J.">
        <title>Chromosome-level genome of Camellia lanceoleosa provides a valuable resource for understanding genome evolution and self-incompatibility.</title>
        <authorList>
            <person name="Gong W."/>
            <person name="Xiao S."/>
            <person name="Wang L."/>
            <person name="Liao Z."/>
            <person name="Chang Y."/>
            <person name="Mo W."/>
            <person name="Hu G."/>
            <person name="Li W."/>
            <person name="Zhao G."/>
            <person name="Zhu H."/>
            <person name="Hu X."/>
            <person name="Ji K."/>
            <person name="Xiang X."/>
            <person name="Song Q."/>
            <person name="Yuan D."/>
            <person name="Jin S."/>
            <person name="Zhang L."/>
        </authorList>
    </citation>
    <scope>NUCLEOTIDE SEQUENCE [LARGE SCALE GENOMIC DNA]</scope>
    <source>
        <strain evidence="1">SQ_2022a</strain>
    </source>
</reference>
<dbReference type="EMBL" id="CM045769">
    <property type="protein sequence ID" value="KAI7995089.1"/>
    <property type="molecule type" value="Genomic_DNA"/>
</dbReference>
<evidence type="ECO:0000313" key="1">
    <source>
        <dbReference type="EMBL" id="KAI7995089.1"/>
    </source>
</evidence>
<evidence type="ECO:0000313" key="2">
    <source>
        <dbReference type="Proteomes" id="UP001060215"/>
    </source>
</evidence>
<dbReference type="Proteomes" id="UP001060215">
    <property type="component" value="Chromosome 12"/>
</dbReference>
<name>A0ACC0G3G9_9ERIC</name>
<protein>
    <submittedName>
        <fullName evidence="1">U-box domain-containing protein 26</fullName>
    </submittedName>
</protein>
<gene>
    <name evidence="1" type="ORF">LOK49_LG11G01669</name>
</gene>
<comment type="caution">
    <text evidence="1">The sequence shown here is derived from an EMBL/GenBank/DDBJ whole genome shotgun (WGS) entry which is preliminary data.</text>
</comment>
<sequence length="395" mass="41651">MLFDNSQQILCNPHSLFSLSAVTLLHILKLLSVLSLSLSLSLSLFTMKTHRPKLRTTQRPLFSCGLFRHCTQTVLSPTTSNPPPLPLSQSDPTPQPPPPPPLLSSSSDPPPPQQPDSESSSSSSTSQSFTQWRFPLPNSPISHHSHPPPLPPPESDPPPPQTHRHSYPQPPPPELFHIAELQLTSDSDSDRLNALHMLERWLVPNPPTAAAAVDGGDEGACPAAVMRGVVGYLKESSGAKPATKVLLALCLAEVNRRVAVEAGAVGRVVEAVADLEGAAAERALAALELLCTVAEGAAEVRAHALAVPMMVEMMGKMAGRGKEYAISVLAVIYGGGGGGGGEEVVVATAAPPEEVARAVALALHGDCSARGRRKGTQLLKMLQESGRLDLTQGGR</sequence>
<organism evidence="1 2">
    <name type="scientific">Camellia lanceoleosa</name>
    <dbReference type="NCBI Taxonomy" id="1840588"/>
    <lineage>
        <taxon>Eukaryota</taxon>
        <taxon>Viridiplantae</taxon>
        <taxon>Streptophyta</taxon>
        <taxon>Embryophyta</taxon>
        <taxon>Tracheophyta</taxon>
        <taxon>Spermatophyta</taxon>
        <taxon>Magnoliopsida</taxon>
        <taxon>eudicotyledons</taxon>
        <taxon>Gunneridae</taxon>
        <taxon>Pentapetalae</taxon>
        <taxon>asterids</taxon>
        <taxon>Ericales</taxon>
        <taxon>Theaceae</taxon>
        <taxon>Camellia</taxon>
    </lineage>
</organism>
<proteinExistence type="predicted"/>
<accession>A0ACC0G3G9</accession>